<protein>
    <recommendedName>
        <fullName evidence="4">Orc1-like AAA ATPase domain-containing protein</fullName>
    </recommendedName>
</protein>
<dbReference type="SUPFAM" id="SSF50494">
    <property type="entry name" value="Trypsin-like serine proteases"/>
    <property type="match status" value="1"/>
</dbReference>
<gene>
    <name evidence="5" type="ORF">Asi03nite_43710</name>
</gene>
<dbReference type="Pfam" id="PF00400">
    <property type="entry name" value="WD40"/>
    <property type="match status" value="9"/>
</dbReference>
<feature type="repeat" description="WD" evidence="3">
    <location>
        <begin position="739"/>
        <end position="782"/>
    </location>
</feature>
<evidence type="ECO:0000313" key="6">
    <source>
        <dbReference type="Proteomes" id="UP000629619"/>
    </source>
</evidence>
<evidence type="ECO:0000259" key="4">
    <source>
        <dbReference type="Pfam" id="PF13191"/>
    </source>
</evidence>
<dbReference type="InterPro" id="IPR041664">
    <property type="entry name" value="AAA_16"/>
</dbReference>
<dbReference type="InterPro" id="IPR001680">
    <property type="entry name" value="WD40_rpt"/>
</dbReference>
<feature type="repeat" description="WD" evidence="3">
    <location>
        <begin position="1242"/>
        <end position="1265"/>
    </location>
</feature>
<name>A0A919TM24_9ACTN</name>
<evidence type="ECO:0000313" key="5">
    <source>
        <dbReference type="EMBL" id="GIF06833.1"/>
    </source>
</evidence>
<dbReference type="Proteomes" id="UP000629619">
    <property type="component" value="Unassembled WGS sequence"/>
</dbReference>
<dbReference type="EMBL" id="BOMW01000041">
    <property type="protein sequence ID" value="GIF06833.1"/>
    <property type="molecule type" value="Genomic_DNA"/>
</dbReference>
<dbReference type="InterPro" id="IPR015943">
    <property type="entry name" value="WD40/YVTN_repeat-like_dom_sf"/>
</dbReference>
<dbReference type="Pfam" id="PF13191">
    <property type="entry name" value="AAA_16"/>
    <property type="match status" value="1"/>
</dbReference>
<feature type="repeat" description="WD" evidence="3">
    <location>
        <begin position="1136"/>
        <end position="1170"/>
    </location>
</feature>
<sequence length="1342" mass="141964">MTVTGMPVESWAVALHGGPCDEAPLGAGIVVADSLVLACEHVAFHQGRPRELWVAFPRAFHVPPGVRRRVRACSFNGRAEAGLDVVLLELEEPVPAGVAPARLRRPSGPDLVGRSWRAFGFPQHSAGGRPAAGRVGGEGGYGRIQLEAEPVSGVTQGFSGAALWSPDYDAVVGIILAAESSTGSGHALTLAYADEHLPGMKLSTLDAWRVGDADELTHAAWGWTLAADGEAGRHWLPRARGVASGSETGSRFRGRSAALRRLRDFLDRPQAAGRPLVVTGSPGVGKSAVLGRVVTTADAEIHAALPADDVAERATVGSVACAVHVKGKTALEVACEIARGTGAGLPAATVDLLPALRHRLAARPARVNVVVDALDEAATPADTRELIDEVLVPLARTCHELGAQVVVGTRRSDDRGDLLAAFGSDAVTIDLDAPEYFSSADLADYAQATLQSSGVYADPAVAAPVAARIAALADRNFLIAGLVARTRALRDLTPVDPVHVSFTPTVGDTLHEYVRGLTDVGVAPARLALSALAYAETPGLPLELWQAAVGALGASVTAAQLSDFARTSAANFLVETGDPARPIYRLFHQALNDALLAERRTVGKWISDEQRLVRTWTAFGREAGWSEVPEYLLRSLPQHAARAGAVDELLNDDDYLLHAHLDRLLPVAGESHSWSGQARRRLLQRTPQAFGAAPADRAALFSVVDRLDDLRVGIGSGAVVAPYQARWAHTPPRLESAVLDGHSLAVHDVCAIAVDGRHLLASAGEEGTVRLWDPLTNQTVRVIACHDDCIRGVCAVEAAGGTYLATASHDGTIGIWDPRSGIRLHSFTGHGDWVRNLVALPVPGGDLLASAGDDRTVRIWDVAGGIPVRTLTGHTGWVTAVTHVPVEPYGLLASTGTDGTVRLWDPLTGADRGVLRAGAGWLTTLYPVRDGDRVLLAAAGYDGVVRLWDPLTRDLVAALPGAGGLITDLCTVRGRSAELLAATCEDGTVRLWDVATRTERPRLHGHASWIRAVCELPMPGQRLLATAGEDGTVRLWNPEEELPRTVAASGFPGAVADLSAVRMGGDDLVVSAGSDGVVRLYQLSSGELRGQLRTHAGAVNAVDVVEDDDIFYLAAACRTGTVELWDLADGELVREFRQHSDQVKALAVLRSAAGLLVASAGEDETIRLWDPRTAAVRGRLGHRDWVTSLLVMDGPGGAALASGDNSGVVRFWRAAGGGTWEQHGHQGAINVLCEFRGAGRTMLVSAGADRSLRLWDPADGRLIRVLTGHTAAVTGLDVVDVAGQRVLVSASLDRTVRLWDLRTGRALRVIPVHHRARACRRIGEFLVVGLEHGLLALILKKL</sequence>
<dbReference type="Gene3D" id="2.130.10.10">
    <property type="entry name" value="YVTN repeat-like/Quinoprotein amine dehydrogenase"/>
    <property type="match status" value="4"/>
</dbReference>
<feature type="repeat" description="WD" evidence="3">
    <location>
        <begin position="1003"/>
        <end position="1037"/>
    </location>
</feature>
<dbReference type="PANTHER" id="PTHR44129">
    <property type="entry name" value="WD REPEAT-CONTAINING PROTEIN POP1"/>
    <property type="match status" value="1"/>
</dbReference>
<keyword evidence="1 3" id="KW-0853">WD repeat</keyword>
<dbReference type="PROSITE" id="PS00678">
    <property type="entry name" value="WD_REPEATS_1"/>
    <property type="match status" value="2"/>
</dbReference>
<dbReference type="InterPro" id="IPR009003">
    <property type="entry name" value="Peptidase_S1_PA"/>
</dbReference>
<evidence type="ECO:0000256" key="1">
    <source>
        <dbReference type="ARBA" id="ARBA00022574"/>
    </source>
</evidence>
<keyword evidence="6" id="KW-1185">Reference proteome</keyword>
<reference evidence="5" key="1">
    <citation type="submission" date="2021-01" db="EMBL/GenBank/DDBJ databases">
        <title>Whole genome shotgun sequence of Actinoplanes siamensis NBRC 109076.</title>
        <authorList>
            <person name="Komaki H."/>
            <person name="Tamura T."/>
        </authorList>
    </citation>
    <scope>NUCLEOTIDE SEQUENCE</scope>
    <source>
        <strain evidence="5">NBRC 109076</strain>
    </source>
</reference>
<evidence type="ECO:0000256" key="3">
    <source>
        <dbReference type="PROSITE-ProRule" id="PRU00221"/>
    </source>
</evidence>
<comment type="caution">
    <text evidence="5">The sequence shown here is derived from an EMBL/GenBank/DDBJ whole genome shotgun (WGS) entry which is preliminary data.</text>
</comment>
<dbReference type="SUPFAM" id="SSF50978">
    <property type="entry name" value="WD40 repeat-like"/>
    <property type="match status" value="2"/>
</dbReference>
<dbReference type="InterPro" id="IPR036322">
    <property type="entry name" value="WD40_repeat_dom_sf"/>
</dbReference>
<keyword evidence="2" id="KW-0677">Repeat</keyword>
<dbReference type="PRINTS" id="PR00320">
    <property type="entry name" value="GPROTEINBRPT"/>
</dbReference>
<dbReference type="SUPFAM" id="SSF52540">
    <property type="entry name" value="P-loop containing nucleoside triphosphate hydrolases"/>
    <property type="match status" value="1"/>
</dbReference>
<proteinExistence type="predicted"/>
<evidence type="ECO:0000256" key="2">
    <source>
        <dbReference type="ARBA" id="ARBA00022737"/>
    </source>
</evidence>
<feature type="repeat" description="WD" evidence="3">
    <location>
        <begin position="827"/>
        <end position="870"/>
    </location>
</feature>
<dbReference type="PROSITE" id="PS50294">
    <property type="entry name" value="WD_REPEATS_REGION"/>
    <property type="match status" value="5"/>
</dbReference>
<organism evidence="5 6">
    <name type="scientific">Actinoplanes siamensis</name>
    <dbReference type="NCBI Taxonomy" id="1223317"/>
    <lineage>
        <taxon>Bacteria</taxon>
        <taxon>Bacillati</taxon>
        <taxon>Actinomycetota</taxon>
        <taxon>Actinomycetes</taxon>
        <taxon>Micromonosporales</taxon>
        <taxon>Micromonosporaceae</taxon>
        <taxon>Actinoplanes</taxon>
    </lineage>
</organism>
<dbReference type="SMART" id="SM00320">
    <property type="entry name" value="WD40"/>
    <property type="match status" value="13"/>
</dbReference>
<accession>A0A919TM24</accession>
<feature type="repeat" description="WD" evidence="3">
    <location>
        <begin position="801"/>
        <end position="826"/>
    </location>
</feature>
<feature type="repeat" description="WD" evidence="3">
    <location>
        <begin position="1092"/>
        <end position="1135"/>
    </location>
</feature>
<dbReference type="PROSITE" id="PS50082">
    <property type="entry name" value="WD_REPEATS_2"/>
    <property type="match status" value="9"/>
</dbReference>
<feature type="domain" description="Orc1-like AAA ATPase" evidence="4">
    <location>
        <begin position="251"/>
        <end position="379"/>
    </location>
</feature>
<dbReference type="InterPro" id="IPR027417">
    <property type="entry name" value="P-loop_NTPase"/>
</dbReference>
<feature type="repeat" description="WD" evidence="3">
    <location>
        <begin position="871"/>
        <end position="905"/>
    </location>
</feature>
<dbReference type="CDD" id="cd00200">
    <property type="entry name" value="WD40"/>
    <property type="match status" value="2"/>
</dbReference>
<feature type="repeat" description="WD" evidence="3">
    <location>
        <begin position="1266"/>
        <end position="1309"/>
    </location>
</feature>
<dbReference type="InterPro" id="IPR050349">
    <property type="entry name" value="WD_LIS1/nudF_dynein_reg"/>
</dbReference>
<dbReference type="InterPro" id="IPR020472">
    <property type="entry name" value="WD40_PAC1"/>
</dbReference>
<dbReference type="InterPro" id="IPR019775">
    <property type="entry name" value="WD40_repeat_CS"/>
</dbReference>